<feature type="domain" description="URB1 C-terminal" evidence="2">
    <location>
        <begin position="1459"/>
        <end position="1665"/>
    </location>
</feature>
<comment type="caution">
    <text evidence="4">The sequence shown here is derived from an EMBL/GenBank/DDBJ whole genome shotgun (WGS) entry which is preliminary data.</text>
</comment>
<dbReference type="InterPro" id="IPR059018">
    <property type="entry name" value="HEAT_URB1"/>
</dbReference>
<evidence type="ECO:0000313" key="5">
    <source>
        <dbReference type="Proteomes" id="UP001306508"/>
    </source>
</evidence>
<feature type="domain" description="URB1 central HEAT repeat" evidence="3">
    <location>
        <begin position="587"/>
        <end position="765"/>
    </location>
</feature>
<reference evidence="5" key="1">
    <citation type="submission" date="2023-07" db="EMBL/GenBank/DDBJ databases">
        <title>A draft genome of Kazachstania heterogenica Y-27499.</title>
        <authorList>
            <person name="Donic C."/>
            <person name="Kralova J.S."/>
            <person name="Fidel L."/>
            <person name="Ben-Dor S."/>
            <person name="Jung S."/>
        </authorList>
    </citation>
    <scope>NUCLEOTIDE SEQUENCE [LARGE SCALE GENOMIC DNA]</scope>
    <source>
        <strain evidence="5">Y27499</strain>
    </source>
</reference>
<accession>A0AAN7W664</accession>
<proteinExistence type="predicted"/>
<evidence type="ECO:0000313" key="4">
    <source>
        <dbReference type="EMBL" id="KAK5782089.1"/>
    </source>
</evidence>
<organism evidence="4 5">
    <name type="scientific">Arxiozyma heterogenica</name>
    <dbReference type="NCBI Taxonomy" id="278026"/>
    <lineage>
        <taxon>Eukaryota</taxon>
        <taxon>Fungi</taxon>
        <taxon>Dikarya</taxon>
        <taxon>Ascomycota</taxon>
        <taxon>Saccharomycotina</taxon>
        <taxon>Saccharomycetes</taxon>
        <taxon>Saccharomycetales</taxon>
        <taxon>Saccharomycetaceae</taxon>
        <taxon>Arxiozyma</taxon>
    </lineage>
</organism>
<dbReference type="GO" id="GO:0005730">
    <property type="term" value="C:nucleolus"/>
    <property type="evidence" value="ECO:0007669"/>
    <property type="project" value="TreeGrafter"/>
</dbReference>
<dbReference type="Pfam" id="PF26140">
    <property type="entry name" value="HEAT_URB1"/>
    <property type="match status" value="1"/>
</dbReference>
<gene>
    <name evidence="4" type="ORF">RI543_000411</name>
</gene>
<dbReference type="Pfam" id="PF16201">
    <property type="entry name" value="NopRA1"/>
    <property type="match status" value="1"/>
</dbReference>
<dbReference type="Pfam" id="PF11707">
    <property type="entry name" value="Npa1"/>
    <property type="match status" value="1"/>
</dbReference>
<evidence type="ECO:0000259" key="2">
    <source>
        <dbReference type="Pfam" id="PF16201"/>
    </source>
</evidence>
<dbReference type="InterPro" id="IPR021714">
    <property type="entry name" value="URB1_N"/>
</dbReference>
<evidence type="ECO:0000259" key="1">
    <source>
        <dbReference type="Pfam" id="PF11707"/>
    </source>
</evidence>
<dbReference type="InterPro" id="IPR032436">
    <property type="entry name" value="URB1_C"/>
</dbReference>
<evidence type="ECO:0000259" key="3">
    <source>
        <dbReference type="Pfam" id="PF26140"/>
    </source>
</evidence>
<protein>
    <recommendedName>
        <fullName evidence="6">Nucleolar pre-ribosomal-associated protein 1</fullName>
    </recommendedName>
</protein>
<dbReference type="GO" id="GO:0000463">
    <property type="term" value="P:maturation of LSU-rRNA from tricistronic rRNA transcript (SSU-rRNA, 5.8S rRNA, LSU-rRNA)"/>
    <property type="evidence" value="ECO:0007669"/>
    <property type="project" value="TreeGrafter"/>
</dbReference>
<feature type="domain" description="URB1 N-terminal" evidence="1">
    <location>
        <begin position="59"/>
        <end position="409"/>
    </location>
</feature>
<dbReference type="Proteomes" id="UP001306508">
    <property type="component" value="Unassembled WGS sequence"/>
</dbReference>
<evidence type="ECO:0008006" key="6">
    <source>
        <dbReference type="Google" id="ProtNLM"/>
    </source>
</evidence>
<dbReference type="GO" id="GO:0000466">
    <property type="term" value="P:maturation of 5.8S rRNA from tricistronic rRNA transcript (SSU-rRNA, 5.8S rRNA, LSU-rRNA)"/>
    <property type="evidence" value="ECO:0007669"/>
    <property type="project" value="TreeGrafter"/>
</dbReference>
<dbReference type="PANTHER" id="PTHR13500">
    <property type="entry name" value="NUCLEOLAR PRERIBOSOMAL-ASSOCIATED PROTEIN 1"/>
    <property type="match status" value="1"/>
</dbReference>
<dbReference type="InterPro" id="IPR039844">
    <property type="entry name" value="URB1"/>
</dbReference>
<dbReference type="EMBL" id="JAWIZZ010000015">
    <property type="protein sequence ID" value="KAK5782089.1"/>
    <property type="molecule type" value="Genomic_DNA"/>
</dbReference>
<name>A0AAN7W664_9SACH</name>
<dbReference type="PANTHER" id="PTHR13500:SF0">
    <property type="entry name" value="NUCLEOLAR PRE-RIBOSOMAL-ASSOCIATED PROTEIN 1"/>
    <property type="match status" value="1"/>
</dbReference>
<keyword evidence="5" id="KW-1185">Reference proteome</keyword>
<sequence length="1752" mass="203577">MDHNTKNRGRKSDNKYSQNTLDAGIYSKLDAIVKDLQNNSKDNTKDYNQLIQFCEKGYLNQLVQNWSYYAQVNNHSMFVKSTILLSKILNLINQNASIVDHGDQIIKLLLTDYLKVIYRGLNNLRVTITNPILFLLKDIINFNNSKHVEDFLSFFDFSLSSLIKILTPTKYELENTNFENYINYNNNNSSKSNKTVRAAFIEFWIDLIDKTPPLLRKDLLVDNAKIMGAWFKYMDKCDSSNLMINTMNTFINDILNEKSFKRMTKTKILNEFALSKLHQMYYSTNKDLVNKTNDFFLAYGYRNESSVSFPDNCVWFDESPNTNIIYSTAISTSATTNMRAPVLINQREFKLYNKMLFNILKLFKPWEDDLQSVTLIKILKANPGLVAPYCAYLSTLGSHDPRMTSYWFGMTLLLDRIINLPIPEFMENVETDMIPSISLVMENIIPSSLTRNSLTKMLQNDILVVKQLGCQLLIFAFQKLIKILALYDRKGWNSSKSSINTSFFNNIPDLNIIVNALNQVYINHKDNKMILLSLTVIVKYYSQCFPNFFSVTLPSKNIYQDIMSKKSFNGVELTILDNFLQFQEFNSTQTKWWNSTDGESSLFVSLLKLASSPNTKSLTSMKVTNLLRNLLDGSVIFREDLLVSLIEALVSSLKVVSKTQINLKSDNDKSNLDSIWKLIDQSILRAIKTPYKYVTMSQPYENISPCLMVLAEQWKYINQEQITEEQSNLTIKWILIFYRIMVIIGEDQDGVTRLMKDYFPGISNRLINSYLNFSDCNVEYFNKPEYLLKDCIDSSFFHYVSLLEYKKLKIMSRVPVCELDITALLFKIKLVSIDQNIKYDSYFKDTIMFMFEQLADYLVANNSNKISNNIKVYSSYFDFILEHVNEENSMLLEKHIFVAQQILLIINNLANKENDILRKYLFKWVSKIITLGSSMDNKEITALITLAVTFLDSELALNLVQSNFTFTINTVVALLSIIANDTSKHINFNIIKKYLRFQNDLVGPLVHLIENKQVNDINVKELIPVCLLNSNSATILKSLLSSNLLQGKDMIPYINEVDDISVCVSIVELFDLSNNVNDEMLTYIKRIVGNCYNKLKELDDSIFENVINLFIKHSDLLSQIETDNILLYISTEYVHKYNGTVINFIRKVANFDEDFIIKWMNKMTVYITKYFSDRDTLTSKFERILKEYTCLINKVNIWEKVNHNIINSQLEVIFSKKWVKDNIILRYGLTLIFGANKRSIECEKIVNIIVNNEESSLVKGPVESENKFLTVLSLYALFNFESEKCSNIPIQKKLLTFYSGSMSASDKLILKILEMIETKISTSWTNLIYTWDLLENSDIDIDLIGEAKLITEEKEGLILTLRKDLVEYSLQNYILTYPSIPTLSSDLYEDISRSIRTFDLYFNEFKTINNFKDEKIVYDPFFLLLLSIQNDELVKCQKDENGAISYKFVIKNFITSKLLNLVIYALSDPCNRINDIALSLLTQMVYSLEDSHQFKGENIYKILLKKIVFTVQRNRQSEQEQQNQQQHGGIPPILWFFVSNLCDILNQPLSSLYEKTFRWILNGSFIRSNDLPMVHELMSPNYSDSINDIYYSQLSWVLHNLEFGIRTQADFEFLKRKGIIEWLYTMLNNPYLNNRLISMIKSIFYKIQRIDTGASVLITRYAALSDLDMSTVFLEQLDNQMNEKLRKNNKNSKNIRKKLLVDEQLLNNKELMMGYSIIISNNKRLRDWTENEVENIKKRICDSSVKLPQVLE</sequence>